<evidence type="ECO:0000313" key="2">
    <source>
        <dbReference type="Ensembl" id="ENSEEEP00000060663.1"/>
    </source>
</evidence>
<evidence type="ECO:0000313" key="3">
    <source>
        <dbReference type="Proteomes" id="UP000314983"/>
    </source>
</evidence>
<dbReference type="GO" id="GO:0005615">
    <property type="term" value="C:extracellular space"/>
    <property type="evidence" value="ECO:0007669"/>
    <property type="project" value="TreeGrafter"/>
</dbReference>
<dbReference type="Proteomes" id="UP000314983">
    <property type="component" value="Chromosome 21"/>
</dbReference>
<organism evidence="2 3">
    <name type="scientific">Electrophorus electricus</name>
    <name type="common">Electric eel</name>
    <name type="synonym">Gymnotus electricus</name>
    <dbReference type="NCBI Taxonomy" id="8005"/>
    <lineage>
        <taxon>Eukaryota</taxon>
        <taxon>Metazoa</taxon>
        <taxon>Chordata</taxon>
        <taxon>Craniata</taxon>
        <taxon>Vertebrata</taxon>
        <taxon>Euteleostomi</taxon>
        <taxon>Actinopterygii</taxon>
        <taxon>Neopterygii</taxon>
        <taxon>Teleostei</taxon>
        <taxon>Ostariophysi</taxon>
        <taxon>Gymnotiformes</taxon>
        <taxon>Gymnotoidei</taxon>
        <taxon>Gymnotidae</taxon>
        <taxon>Electrophorus</taxon>
    </lineage>
</organism>
<name>A0AAY5EVA9_ELEEL</name>
<dbReference type="GeneTree" id="ENSGT00390000016768"/>
<dbReference type="GO" id="GO:0007267">
    <property type="term" value="P:cell-cell signaling"/>
    <property type="evidence" value="ECO:0007669"/>
    <property type="project" value="TreeGrafter"/>
</dbReference>
<reference evidence="2" key="2">
    <citation type="submission" date="2025-08" db="UniProtKB">
        <authorList>
            <consortium name="Ensembl"/>
        </authorList>
    </citation>
    <scope>IDENTIFICATION</scope>
</reference>
<reference evidence="2" key="3">
    <citation type="submission" date="2025-09" db="UniProtKB">
        <authorList>
            <consortium name="Ensembl"/>
        </authorList>
    </citation>
    <scope>IDENTIFICATION</scope>
</reference>
<dbReference type="PANTHER" id="PTHR13147">
    <property type="entry name" value="FOUR-JOINTED BOX PROTEIN 1"/>
    <property type="match status" value="1"/>
</dbReference>
<dbReference type="PANTHER" id="PTHR13147:SF5">
    <property type="entry name" value="FOUR-JOINTED BOX PROTEIN 1"/>
    <property type="match status" value="1"/>
</dbReference>
<dbReference type="AlphaFoldDB" id="A0AAY5EVA9"/>
<dbReference type="Ensembl" id="ENSEEET00000058612.1">
    <property type="protein sequence ID" value="ENSEEEP00000060663.1"/>
    <property type="gene ID" value="ENSEEEG00000024727.1"/>
</dbReference>
<dbReference type="InterPro" id="IPR024868">
    <property type="entry name" value="FJX1/FJ"/>
</dbReference>
<reference evidence="2 3" key="1">
    <citation type="submission" date="2020-05" db="EMBL/GenBank/DDBJ databases">
        <title>Electrophorus electricus (electric eel) genome, fEleEle1, primary haplotype.</title>
        <authorList>
            <person name="Myers G."/>
            <person name="Meyer A."/>
            <person name="Fedrigo O."/>
            <person name="Formenti G."/>
            <person name="Rhie A."/>
            <person name="Tracey A."/>
            <person name="Sims Y."/>
            <person name="Jarvis E.D."/>
        </authorList>
    </citation>
    <scope>NUCLEOTIDE SEQUENCE [LARGE SCALE GENOMIC DNA]</scope>
</reference>
<feature type="chain" id="PRO_5044224832" evidence="1">
    <location>
        <begin position="18"/>
        <end position="231"/>
    </location>
</feature>
<dbReference type="PRINTS" id="PR02072">
    <property type="entry name" value="4JOINTEDBOX1"/>
</dbReference>
<keyword evidence="3" id="KW-1185">Reference proteome</keyword>
<proteinExistence type="predicted"/>
<feature type="signal peptide" evidence="1">
    <location>
        <begin position="1"/>
        <end position="17"/>
    </location>
</feature>
<protein>
    <submittedName>
        <fullName evidence="2">Uncharacterized protein</fullName>
    </submittedName>
</protein>
<accession>A0AAY5EVA9</accession>
<sequence>MRTTVNLFAGFLLYVSACVLSPQVKWRERSSFSSVTGQTPGGNRAPRCILYVPAVQILNVQNQTTYGQSVGMTAVKTFGKSSPVRYDKVIGARVVSLEPGCVRLTGRIATFADGTKACVRYGIDANQVRGKTLSYYLVTLLGISNLPHLFLSKLSLLSHRWEAVRVSIETLQWSPNAIVSLTQCHRDLGIFNSPRHLVSNVTKWLMEHCFLVLMQRVFLQFAASYRRVNRV</sequence>
<keyword evidence="1" id="KW-0732">Signal</keyword>
<evidence type="ECO:0000256" key="1">
    <source>
        <dbReference type="SAM" id="SignalP"/>
    </source>
</evidence>